<dbReference type="InterPro" id="IPR013087">
    <property type="entry name" value="Znf_C2H2_type"/>
</dbReference>
<keyword evidence="1" id="KW-0862">Zinc</keyword>
<sequence>MPIAPRAARPSLLEYNAQHCVLICRECKYAIQKAALGSHLLRHKIYRGERQRLLSSFAQLRLVKPDDVQPPPAVSPPIRGLPVMSGYRCSSTGCGSLWASVKRMRRHWSESHGFREPPEDFATAVSLQTFFRGTKVRYFQVQAPETIIDAAPESTRTFNLDWQTLKYFYHFTSVTAATLAVGKEMSPGYWQADVVAKALELPWLMCGLLAVSASHLVALSDNEATKQTHEGRSARFRQEFLATWAALNTDPQVTDIDGAKEAAQISCIQQCYQWAHASEAPPVDSLPFSPTSFIMAIQGCTNPDFALHFVAGSNDASAETLEPAANRALDVTSTVPGTSPSPNLLKLLRLLPFRMAEALPKPDSASEFFTTVSALDVLVECCSTSYALDELWAVWEGMERWLYSVSAVYKQMVLRGNPAALVIFAHWGLLVARAEDCYWYLKGSADRVLHFIQAELPQDDAIQSLVTGLLDTPSESPSEVEEP</sequence>
<reference evidence="3" key="1">
    <citation type="submission" date="2023-06" db="EMBL/GenBank/DDBJ databases">
        <title>Genome-scale phylogeny and comparative genomics of the fungal order Sordariales.</title>
        <authorList>
            <consortium name="Lawrence Berkeley National Laboratory"/>
            <person name="Hensen N."/>
            <person name="Bonometti L."/>
            <person name="Westerberg I."/>
            <person name="Brannstrom I.O."/>
            <person name="Guillou S."/>
            <person name="Cros-Aarteil S."/>
            <person name="Calhoun S."/>
            <person name="Haridas S."/>
            <person name="Kuo A."/>
            <person name="Mondo S."/>
            <person name="Pangilinan J."/>
            <person name="Riley R."/>
            <person name="Labutti K."/>
            <person name="Andreopoulos B."/>
            <person name="Lipzen A."/>
            <person name="Chen C."/>
            <person name="Yanf M."/>
            <person name="Daum C."/>
            <person name="Ng V."/>
            <person name="Clum A."/>
            <person name="Steindorff A."/>
            <person name="Ohm R."/>
            <person name="Martin F."/>
            <person name="Silar P."/>
            <person name="Natvig D."/>
            <person name="Lalanne C."/>
            <person name="Gautier V."/>
            <person name="Ament-Velasquez S.L."/>
            <person name="Kruys A."/>
            <person name="Hutchinson M.I."/>
            <person name="Powell A.J."/>
            <person name="Barry K."/>
            <person name="Miller A.N."/>
            <person name="Grigoriev I.V."/>
            <person name="Debuchy R."/>
            <person name="Gladieux P."/>
            <person name="Thoren M.H."/>
            <person name="Johannesson H."/>
        </authorList>
    </citation>
    <scope>NUCLEOTIDE SEQUENCE</scope>
    <source>
        <strain evidence="3">SMH4607-1</strain>
    </source>
</reference>
<dbReference type="Pfam" id="PF12013">
    <property type="entry name" value="OrsD"/>
    <property type="match status" value="1"/>
</dbReference>
<comment type="caution">
    <text evidence="3">The sequence shown here is derived from an EMBL/GenBank/DDBJ whole genome shotgun (WGS) entry which is preliminary data.</text>
</comment>
<dbReference type="Proteomes" id="UP001172102">
    <property type="component" value="Unassembled WGS sequence"/>
</dbReference>
<dbReference type="PROSITE" id="PS00028">
    <property type="entry name" value="ZINC_FINGER_C2H2_1"/>
    <property type="match status" value="1"/>
</dbReference>
<feature type="domain" description="C2H2-type" evidence="2">
    <location>
        <begin position="87"/>
        <end position="117"/>
    </location>
</feature>
<dbReference type="InterPro" id="IPR022698">
    <property type="entry name" value="OrsD"/>
</dbReference>
<evidence type="ECO:0000259" key="2">
    <source>
        <dbReference type="PROSITE" id="PS50157"/>
    </source>
</evidence>
<name>A0AA40AI81_9PEZI</name>
<dbReference type="EMBL" id="JAUKUA010000004">
    <property type="protein sequence ID" value="KAK0716289.1"/>
    <property type="molecule type" value="Genomic_DNA"/>
</dbReference>
<keyword evidence="1" id="KW-0863">Zinc-finger</keyword>
<accession>A0AA40AI81</accession>
<evidence type="ECO:0000313" key="3">
    <source>
        <dbReference type="EMBL" id="KAK0716289.1"/>
    </source>
</evidence>
<gene>
    <name evidence="3" type="ORF">B0H67DRAFT_487987</name>
</gene>
<proteinExistence type="predicted"/>
<dbReference type="InterPro" id="IPR052400">
    <property type="entry name" value="Zn2-C6_fungal_TF"/>
</dbReference>
<dbReference type="AlphaFoldDB" id="A0AA40AI81"/>
<protein>
    <recommendedName>
        <fullName evidence="2">C2H2-type domain-containing protein</fullName>
    </recommendedName>
</protein>
<dbReference type="PANTHER" id="PTHR47657">
    <property type="entry name" value="STEROL REGULATORY ELEMENT-BINDING PROTEIN ECM22"/>
    <property type="match status" value="1"/>
</dbReference>
<keyword evidence="1" id="KW-0479">Metal-binding</keyword>
<organism evidence="3 4">
    <name type="scientific">Lasiosphaeris hirsuta</name>
    <dbReference type="NCBI Taxonomy" id="260670"/>
    <lineage>
        <taxon>Eukaryota</taxon>
        <taxon>Fungi</taxon>
        <taxon>Dikarya</taxon>
        <taxon>Ascomycota</taxon>
        <taxon>Pezizomycotina</taxon>
        <taxon>Sordariomycetes</taxon>
        <taxon>Sordariomycetidae</taxon>
        <taxon>Sordariales</taxon>
        <taxon>Lasiosphaeriaceae</taxon>
        <taxon>Lasiosphaeris</taxon>
    </lineage>
</organism>
<keyword evidence="4" id="KW-1185">Reference proteome</keyword>
<evidence type="ECO:0000256" key="1">
    <source>
        <dbReference type="PROSITE-ProRule" id="PRU00042"/>
    </source>
</evidence>
<dbReference type="PANTHER" id="PTHR47657:SF3">
    <property type="entry name" value="ORSELLINIC ACID_F9775 BIOSYNTHESIS CLUSTER PROTEIN D-RELATED"/>
    <property type="match status" value="1"/>
</dbReference>
<dbReference type="GO" id="GO:0000981">
    <property type="term" value="F:DNA-binding transcription factor activity, RNA polymerase II-specific"/>
    <property type="evidence" value="ECO:0007669"/>
    <property type="project" value="TreeGrafter"/>
</dbReference>
<evidence type="ECO:0000313" key="4">
    <source>
        <dbReference type="Proteomes" id="UP001172102"/>
    </source>
</evidence>
<dbReference type="PROSITE" id="PS50157">
    <property type="entry name" value="ZINC_FINGER_C2H2_2"/>
    <property type="match status" value="1"/>
</dbReference>
<dbReference type="GO" id="GO:0008270">
    <property type="term" value="F:zinc ion binding"/>
    <property type="evidence" value="ECO:0007669"/>
    <property type="project" value="UniProtKB-KW"/>
</dbReference>